<dbReference type="KEGG" id="scac:106093558"/>
<keyword evidence="3" id="KW-1185">Reference proteome</keyword>
<organism evidence="2 3">
    <name type="scientific">Stomoxys calcitrans</name>
    <name type="common">Stable fly</name>
    <name type="synonym">Conops calcitrans</name>
    <dbReference type="NCBI Taxonomy" id="35570"/>
    <lineage>
        <taxon>Eukaryota</taxon>
        <taxon>Metazoa</taxon>
        <taxon>Ecdysozoa</taxon>
        <taxon>Arthropoda</taxon>
        <taxon>Hexapoda</taxon>
        <taxon>Insecta</taxon>
        <taxon>Pterygota</taxon>
        <taxon>Neoptera</taxon>
        <taxon>Endopterygota</taxon>
        <taxon>Diptera</taxon>
        <taxon>Brachycera</taxon>
        <taxon>Muscomorpha</taxon>
        <taxon>Muscoidea</taxon>
        <taxon>Muscidae</taxon>
        <taxon>Stomoxys</taxon>
    </lineage>
</organism>
<evidence type="ECO:0000256" key="1">
    <source>
        <dbReference type="SAM" id="SignalP"/>
    </source>
</evidence>
<feature type="signal peptide" evidence="1">
    <location>
        <begin position="1"/>
        <end position="16"/>
    </location>
</feature>
<dbReference type="AlphaFoldDB" id="A0A1I8P5X2"/>
<evidence type="ECO:0000313" key="3">
    <source>
        <dbReference type="Proteomes" id="UP000095300"/>
    </source>
</evidence>
<proteinExistence type="predicted"/>
<sequence length="137" mass="16004">MKIILAILFLALAAQAAVERDSYQVMKEMAANLKPMIQAVLKDMPTTAPYRKIKQDWQNVLSIYDEHKDGEKCIDKVNRIIQAFGNTIRNYLKRNTNEVEKEMLRLFNQHGFEVFTDKYGQMLQSAKNPEYELNDRC</sequence>
<dbReference type="OrthoDB" id="8073566at2759"/>
<reference evidence="2" key="1">
    <citation type="submission" date="2020-05" db="UniProtKB">
        <authorList>
            <consortium name="EnsemblMetazoa"/>
        </authorList>
    </citation>
    <scope>IDENTIFICATION</scope>
    <source>
        <strain evidence="2">USDA</strain>
    </source>
</reference>
<feature type="chain" id="PRO_5009326212" evidence="1">
    <location>
        <begin position="17"/>
        <end position="137"/>
    </location>
</feature>
<dbReference type="Proteomes" id="UP000095300">
    <property type="component" value="Unassembled WGS sequence"/>
</dbReference>
<dbReference type="VEuPathDB" id="VectorBase:SCAU005122"/>
<protein>
    <submittedName>
        <fullName evidence="2">Uncharacterized protein</fullName>
    </submittedName>
</protein>
<gene>
    <name evidence="2" type="primary">106093558</name>
</gene>
<name>A0A1I8P5X2_STOCA</name>
<evidence type="ECO:0000313" key="2">
    <source>
        <dbReference type="EnsemblMetazoa" id="SCAU005122-PA"/>
    </source>
</evidence>
<accession>A0A1I8P5X2</accession>
<keyword evidence="1" id="KW-0732">Signal</keyword>
<dbReference type="EnsemblMetazoa" id="SCAU005122-RA">
    <property type="protein sequence ID" value="SCAU005122-PA"/>
    <property type="gene ID" value="SCAU005122"/>
</dbReference>